<evidence type="ECO:0000313" key="3">
    <source>
        <dbReference type="Proteomes" id="UP000315289"/>
    </source>
</evidence>
<accession>A0A557SVV7</accession>
<name>A0A557SVV7_9ARCH</name>
<keyword evidence="3" id="KW-1185">Reference proteome</keyword>
<evidence type="ECO:0000313" key="2">
    <source>
        <dbReference type="EMBL" id="TVP40742.1"/>
    </source>
</evidence>
<reference evidence="2 3" key="1">
    <citation type="journal article" date="2019" name="Front. Microbiol.">
        <title>Ammonia Oxidation by the Arctic Terrestrial Thaumarchaeote Candidatus Nitrosocosmicus arcticus Is Stimulated by Increasing Temperatures.</title>
        <authorList>
            <person name="Alves R.J.E."/>
            <person name="Kerou M."/>
            <person name="Zappe A."/>
            <person name="Bittner R."/>
            <person name="Abby S.S."/>
            <person name="Schmidt H.A."/>
            <person name="Pfeifer K."/>
            <person name="Schleper C."/>
        </authorList>
    </citation>
    <scope>NUCLEOTIDE SEQUENCE [LARGE SCALE GENOMIC DNA]</scope>
    <source>
        <strain evidence="2 3">Kfb</strain>
    </source>
</reference>
<gene>
    <name evidence="2" type="ORF">NARC_60129</name>
</gene>
<feature type="region of interest" description="Disordered" evidence="1">
    <location>
        <begin position="132"/>
        <end position="156"/>
    </location>
</feature>
<dbReference type="AlphaFoldDB" id="A0A557SVV7"/>
<organism evidence="2 3">
    <name type="scientific">Candidatus Nitrosocosmicus arcticus</name>
    <dbReference type="NCBI Taxonomy" id="2035267"/>
    <lineage>
        <taxon>Archaea</taxon>
        <taxon>Nitrososphaerota</taxon>
        <taxon>Nitrososphaeria</taxon>
        <taxon>Nitrososphaerales</taxon>
        <taxon>Nitrososphaeraceae</taxon>
        <taxon>Candidatus Nitrosocosmicus</taxon>
    </lineage>
</organism>
<dbReference type="Proteomes" id="UP000315289">
    <property type="component" value="Unassembled WGS sequence"/>
</dbReference>
<feature type="compositionally biased region" description="Basic residues" evidence="1">
    <location>
        <begin position="144"/>
        <end position="156"/>
    </location>
</feature>
<protein>
    <submittedName>
        <fullName evidence="2">Uncharacterized protein</fullName>
    </submittedName>
</protein>
<evidence type="ECO:0000256" key="1">
    <source>
        <dbReference type="SAM" id="MobiDB-lite"/>
    </source>
</evidence>
<comment type="caution">
    <text evidence="2">The sequence shown here is derived from an EMBL/GenBank/DDBJ whole genome shotgun (WGS) entry which is preliminary data.</text>
</comment>
<dbReference type="EMBL" id="VOAH01000006">
    <property type="protein sequence ID" value="TVP40742.1"/>
    <property type="molecule type" value="Genomic_DNA"/>
</dbReference>
<sequence>MTRKMPRSNSAELITLRVNIVKELRSKWKKERERNPYINEHFGGFVNELLHEILEKDEFLRHYAPFLSEEGCTRDTLYIKDYKENKITEIHFHDEKLHCSLCESSSCFHIQFAMATPRVAKLNIKNQTADEDIEEDGQQVRKVTNNKRRKSTISRK</sequence>
<proteinExistence type="predicted"/>